<reference evidence="1" key="1">
    <citation type="submission" date="2023-04" db="EMBL/GenBank/DDBJ databases">
        <title>Draft Genome sequencing of Naganishia species isolated from polar environments using Oxford Nanopore Technology.</title>
        <authorList>
            <person name="Leo P."/>
            <person name="Venkateswaran K."/>
        </authorList>
    </citation>
    <scope>NUCLEOTIDE SEQUENCE</scope>
    <source>
        <strain evidence="1">MNA-CCFEE 5261</strain>
    </source>
</reference>
<evidence type="ECO:0000313" key="2">
    <source>
        <dbReference type="Proteomes" id="UP001241377"/>
    </source>
</evidence>
<proteinExistence type="predicted"/>
<dbReference type="Proteomes" id="UP001241377">
    <property type="component" value="Unassembled WGS sequence"/>
</dbReference>
<comment type="caution">
    <text evidence="1">The sequence shown here is derived from an EMBL/GenBank/DDBJ whole genome shotgun (WGS) entry which is preliminary data.</text>
</comment>
<evidence type="ECO:0000313" key="1">
    <source>
        <dbReference type="EMBL" id="KAJ9102882.1"/>
    </source>
</evidence>
<gene>
    <name evidence="1" type="ORF">QFC19_004612</name>
</gene>
<dbReference type="EMBL" id="JASBWR010000049">
    <property type="protein sequence ID" value="KAJ9102882.1"/>
    <property type="molecule type" value="Genomic_DNA"/>
</dbReference>
<protein>
    <submittedName>
        <fullName evidence="1">Uncharacterized protein</fullName>
    </submittedName>
</protein>
<name>A0ACC2VVH0_9TREE</name>
<organism evidence="1 2">
    <name type="scientific">Naganishia cerealis</name>
    <dbReference type="NCBI Taxonomy" id="610337"/>
    <lineage>
        <taxon>Eukaryota</taxon>
        <taxon>Fungi</taxon>
        <taxon>Dikarya</taxon>
        <taxon>Basidiomycota</taxon>
        <taxon>Agaricomycotina</taxon>
        <taxon>Tremellomycetes</taxon>
        <taxon>Filobasidiales</taxon>
        <taxon>Filobasidiaceae</taxon>
        <taxon>Naganishia</taxon>
    </lineage>
</organism>
<keyword evidence="2" id="KW-1185">Reference proteome</keyword>
<accession>A0ACC2VVH0</accession>
<sequence>MLSYRACDEQNLTTKVKPAFEAAIRKMESLGAILCDPVEIATFEEWKTRVKTDYFTVILTDFKEDLAKYLSGMKSTDVHNLQDIIE</sequence>